<keyword evidence="6 12" id="KW-0472">Membrane</keyword>
<evidence type="ECO:0000256" key="3">
    <source>
        <dbReference type="ARBA" id="ARBA00022519"/>
    </source>
</evidence>
<evidence type="ECO:0000313" key="15">
    <source>
        <dbReference type="Proteomes" id="UP000005744"/>
    </source>
</evidence>
<evidence type="ECO:0000256" key="9">
    <source>
        <dbReference type="ARBA" id="ARBA00040743"/>
    </source>
</evidence>
<dbReference type="PROSITE" id="PS50198">
    <property type="entry name" value="PPIC_PPIASE_2"/>
    <property type="match status" value="1"/>
</dbReference>
<name>I3CI71_9GAMM</name>
<dbReference type="InterPro" id="IPR046357">
    <property type="entry name" value="PPIase_dom_sf"/>
</dbReference>
<comment type="subcellular location">
    <subcellularLocation>
        <location evidence="1">Cell inner membrane</location>
        <topology evidence="1">Single-pass type II membrane protein</topology>
        <orientation evidence="1">Periplasmic side</orientation>
    </subcellularLocation>
</comment>
<dbReference type="STRING" id="395493.BegalDRAFT_2465"/>
<dbReference type="GO" id="GO:0003755">
    <property type="term" value="F:peptidyl-prolyl cis-trans isomerase activity"/>
    <property type="evidence" value="ECO:0007669"/>
    <property type="project" value="UniProtKB-KW"/>
</dbReference>
<dbReference type="eggNOG" id="COG0760">
    <property type="taxonomic scope" value="Bacteria"/>
</dbReference>
<proteinExistence type="inferred from homology"/>
<dbReference type="GO" id="GO:0005886">
    <property type="term" value="C:plasma membrane"/>
    <property type="evidence" value="ECO:0007669"/>
    <property type="project" value="UniProtKB-SubCell"/>
</dbReference>
<evidence type="ECO:0000256" key="10">
    <source>
        <dbReference type="ARBA" id="ARBA00042775"/>
    </source>
</evidence>
<dbReference type="SUPFAM" id="SSF54534">
    <property type="entry name" value="FKBP-like"/>
    <property type="match status" value="1"/>
</dbReference>
<evidence type="ECO:0000256" key="8">
    <source>
        <dbReference type="ARBA" id="ARBA00038408"/>
    </source>
</evidence>
<dbReference type="OrthoDB" id="9812372at2"/>
<dbReference type="SUPFAM" id="SSF109998">
    <property type="entry name" value="Triger factor/SurA peptide-binding domain-like"/>
    <property type="match status" value="1"/>
</dbReference>
<dbReference type="InterPro" id="IPR027304">
    <property type="entry name" value="Trigger_fact/SurA_dom_sf"/>
</dbReference>
<dbReference type="Gene3D" id="3.10.50.40">
    <property type="match status" value="1"/>
</dbReference>
<keyword evidence="11 14" id="KW-0413">Isomerase</keyword>
<dbReference type="AlphaFoldDB" id="I3CI71"/>
<evidence type="ECO:0000256" key="5">
    <source>
        <dbReference type="ARBA" id="ARBA00022989"/>
    </source>
</evidence>
<evidence type="ECO:0000313" key="14">
    <source>
        <dbReference type="EMBL" id="EIJ43314.1"/>
    </source>
</evidence>
<dbReference type="Pfam" id="PF13624">
    <property type="entry name" value="SurA_N_3"/>
    <property type="match status" value="1"/>
</dbReference>
<protein>
    <recommendedName>
        <fullName evidence="9">Periplasmic chaperone PpiD</fullName>
    </recommendedName>
    <alternativeName>
        <fullName evidence="10">Periplasmic folding chaperone</fullName>
    </alternativeName>
</protein>
<dbReference type="Gene3D" id="1.10.4030.10">
    <property type="entry name" value="Porin chaperone SurA, peptide-binding domain"/>
    <property type="match status" value="1"/>
</dbReference>
<comment type="similarity">
    <text evidence="8">Belongs to the PpiD chaperone family.</text>
</comment>
<keyword evidence="11" id="KW-0697">Rotamase</keyword>
<dbReference type="InterPro" id="IPR000297">
    <property type="entry name" value="PPIase_PpiC"/>
</dbReference>
<accession>I3CI71</accession>
<dbReference type="EMBL" id="JH600070">
    <property type="protein sequence ID" value="EIJ43314.1"/>
    <property type="molecule type" value="Genomic_DNA"/>
</dbReference>
<keyword evidence="5 12" id="KW-1133">Transmembrane helix</keyword>
<keyword evidence="3" id="KW-0997">Cell inner membrane</keyword>
<dbReference type="Pfam" id="PF00639">
    <property type="entry name" value="Rotamase"/>
    <property type="match status" value="1"/>
</dbReference>
<keyword evidence="7" id="KW-0143">Chaperone</keyword>
<evidence type="ECO:0000256" key="4">
    <source>
        <dbReference type="ARBA" id="ARBA00022692"/>
    </source>
</evidence>
<gene>
    <name evidence="14" type="ORF">BegalDRAFT_2465</name>
</gene>
<keyword evidence="2" id="KW-1003">Cell membrane</keyword>
<dbReference type="PANTHER" id="PTHR47529:SF1">
    <property type="entry name" value="PERIPLASMIC CHAPERONE PPID"/>
    <property type="match status" value="1"/>
</dbReference>
<evidence type="ECO:0000259" key="13">
    <source>
        <dbReference type="PROSITE" id="PS50198"/>
    </source>
</evidence>
<dbReference type="RefSeq" id="WP_002690401.1">
    <property type="nucleotide sequence ID" value="NZ_JH600070.1"/>
</dbReference>
<evidence type="ECO:0000256" key="1">
    <source>
        <dbReference type="ARBA" id="ARBA00004382"/>
    </source>
</evidence>
<dbReference type="InterPro" id="IPR052029">
    <property type="entry name" value="PpiD_chaperone"/>
</dbReference>
<reference evidence="14 15" key="1">
    <citation type="submission" date="2011-11" db="EMBL/GenBank/DDBJ databases">
        <title>Improved High-Quality Draft sequence of Beggiatoa alba B18lD.</title>
        <authorList>
            <consortium name="US DOE Joint Genome Institute"/>
            <person name="Lucas S."/>
            <person name="Han J."/>
            <person name="Lapidus A."/>
            <person name="Cheng J.-F."/>
            <person name="Goodwin L."/>
            <person name="Pitluck S."/>
            <person name="Peters L."/>
            <person name="Mikhailova N."/>
            <person name="Held B."/>
            <person name="Detter J.C."/>
            <person name="Han C."/>
            <person name="Tapia R."/>
            <person name="Land M."/>
            <person name="Hauser L."/>
            <person name="Kyrpides N."/>
            <person name="Ivanova N."/>
            <person name="Pagani I."/>
            <person name="Samuel K."/>
            <person name="Teske A."/>
            <person name="Mueller J."/>
            <person name="Woyke T."/>
        </authorList>
    </citation>
    <scope>NUCLEOTIDE SEQUENCE [LARGE SCALE GENOMIC DNA]</scope>
    <source>
        <strain evidence="14 15">B18LD</strain>
    </source>
</reference>
<dbReference type="PANTHER" id="PTHR47529">
    <property type="entry name" value="PEPTIDYL-PROLYL CIS-TRANS ISOMERASE D"/>
    <property type="match status" value="1"/>
</dbReference>
<evidence type="ECO:0000256" key="2">
    <source>
        <dbReference type="ARBA" id="ARBA00022475"/>
    </source>
</evidence>
<keyword evidence="4 12" id="KW-0812">Transmembrane</keyword>
<evidence type="ECO:0000256" key="12">
    <source>
        <dbReference type="SAM" id="Phobius"/>
    </source>
</evidence>
<evidence type="ECO:0000256" key="6">
    <source>
        <dbReference type="ARBA" id="ARBA00023136"/>
    </source>
</evidence>
<evidence type="ECO:0000256" key="7">
    <source>
        <dbReference type="ARBA" id="ARBA00023186"/>
    </source>
</evidence>
<sequence length="660" mass="74393">MLQGMRAGIQGWLGWALIVIISIPFALWGIQEYLSPSRDIAIAEVNGVEISNQSFEQAFDQQKRQLRNMMQQADLSFMDAQIRQDTLNRLIEQEILLQTAADHGMRIGDMMLAQRIHQFPMFQQTGMFSQPLYEQALRTQGMNPTGFEFEMRRSLLTTQLQDGITNTAFVSPAEVTNRMQLEKQQRSVSYLTIPTSRFVDKVSIDDAEINKYYQEHPDSYKTPEQVSIEYIELSQADLANTQNISEDTLKAQYQERLASFTTSGQWQAKHILIEVPTDATADKVTEAEKKATDILGKIKSKEKTFDEMAKEFSSDTSNKDKGGDLGWFGEGFMVKPFEDAVKAMKVGDLSDKPVKTQFGFHLIQLVDAKPTVTKPFEAVREELLKKVQQEEAEQAFYAHAEQMADLAFENPNSLQAIADTLKLPIKTTDLFAKTVVAEKDSFLSNQKVIEAAFSPQVLDNRYNSEVLELDKPQHIAVIRLKEHKPAQLRPLEEVKADITTQLKQDKGRKEAEKLGGELLAALQKGENPDALFKKYELQAQPAQWIERQNTTLGHPDIVREAFKMGHPADKQALYQGIALNNGDYALIILLAVKAGEMPNIVTATNGTADNAQPTENPELERLKTQAKRALGDTVFKQLLAEMKVSANIVVHQNRLVERTQ</sequence>
<feature type="transmembrane region" description="Helical" evidence="12">
    <location>
        <begin position="12"/>
        <end position="30"/>
    </location>
</feature>
<organism evidence="14 15">
    <name type="scientific">Beggiatoa alba B18LD</name>
    <dbReference type="NCBI Taxonomy" id="395493"/>
    <lineage>
        <taxon>Bacteria</taxon>
        <taxon>Pseudomonadati</taxon>
        <taxon>Pseudomonadota</taxon>
        <taxon>Gammaproteobacteria</taxon>
        <taxon>Thiotrichales</taxon>
        <taxon>Thiotrichaceae</taxon>
        <taxon>Beggiatoa</taxon>
    </lineage>
</organism>
<dbReference type="Proteomes" id="UP000005744">
    <property type="component" value="Unassembled WGS sequence"/>
</dbReference>
<feature type="domain" description="PpiC" evidence="13">
    <location>
        <begin position="263"/>
        <end position="367"/>
    </location>
</feature>
<keyword evidence="15" id="KW-1185">Reference proteome</keyword>
<evidence type="ECO:0000256" key="11">
    <source>
        <dbReference type="PROSITE-ProRule" id="PRU00278"/>
    </source>
</evidence>
<dbReference type="HOGENOM" id="CLU_023843_1_1_6"/>